<comment type="caution">
    <text evidence="1">The sequence shown here is derived from an EMBL/GenBank/DDBJ whole genome shotgun (WGS) entry which is preliminary data.</text>
</comment>
<accession>A0A644Z2A7</accession>
<dbReference type="AlphaFoldDB" id="A0A644Z2A7"/>
<name>A0A644Z2A7_9ZZZZ</name>
<protein>
    <submittedName>
        <fullName evidence="1">Uncharacterized protein</fullName>
    </submittedName>
</protein>
<gene>
    <name evidence="1" type="ORF">SDC9_81590</name>
</gene>
<sequence>MEYCTHCIILDTWSRTKFKHSHVSGIDYLSRLILSGMILRNEVIDLVKKHEHDLNLWSVENFSNFLGHSITEFNTIIDRLCNRQFFRKDAFDRWLLMEPIQKEMD</sequence>
<organism evidence="1">
    <name type="scientific">bioreactor metagenome</name>
    <dbReference type="NCBI Taxonomy" id="1076179"/>
    <lineage>
        <taxon>unclassified sequences</taxon>
        <taxon>metagenomes</taxon>
        <taxon>ecological metagenomes</taxon>
    </lineage>
</organism>
<proteinExistence type="predicted"/>
<dbReference type="EMBL" id="VSSQ01007149">
    <property type="protein sequence ID" value="MPM35000.1"/>
    <property type="molecule type" value="Genomic_DNA"/>
</dbReference>
<evidence type="ECO:0000313" key="1">
    <source>
        <dbReference type="EMBL" id="MPM35000.1"/>
    </source>
</evidence>
<reference evidence="1" key="1">
    <citation type="submission" date="2019-08" db="EMBL/GenBank/DDBJ databases">
        <authorList>
            <person name="Kucharzyk K."/>
            <person name="Murdoch R.W."/>
            <person name="Higgins S."/>
            <person name="Loffler F."/>
        </authorList>
    </citation>
    <scope>NUCLEOTIDE SEQUENCE</scope>
</reference>